<dbReference type="EMBL" id="HBUF01319047">
    <property type="protein sequence ID" value="CAG6694629.1"/>
    <property type="molecule type" value="Transcribed_RNA"/>
</dbReference>
<reference evidence="1" key="1">
    <citation type="submission" date="2021-05" db="EMBL/GenBank/DDBJ databases">
        <authorList>
            <person name="Alioto T."/>
            <person name="Alioto T."/>
            <person name="Gomez Garrido J."/>
        </authorList>
    </citation>
    <scope>NUCLEOTIDE SEQUENCE</scope>
</reference>
<protein>
    <submittedName>
        <fullName evidence="1">Uncharacterized protein</fullName>
    </submittedName>
</protein>
<sequence length="110" mass="12650">MMRLFPQIFYSSLYHSPTGSVWQVFEDDRSHDSCYKNCEQCEGTFLEKKAIQTTGIEEMDCQYRDLLLHNEGKWLSVKFCILDYRAPAKDLQIIGVARGPKRLATPGING</sequence>
<dbReference type="AlphaFoldDB" id="A0A8D8TVB6"/>
<accession>A0A8D8TVB6</accession>
<organism evidence="1">
    <name type="scientific">Cacopsylla melanoneura</name>
    <dbReference type="NCBI Taxonomy" id="428564"/>
    <lineage>
        <taxon>Eukaryota</taxon>
        <taxon>Metazoa</taxon>
        <taxon>Ecdysozoa</taxon>
        <taxon>Arthropoda</taxon>
        <taxon>Hexapoda</taxon>
        <taxon>Insecta</taxon>
        <taxon>Pterygota</taxon>
        <taxon>Neoptera</taxon>
        <taxon>Paraneoptera</taxon>
        <taxon>Hemiptera</taxon>
        <taxon>Sternorrhyncha</taxon>
        <taxon>Psylloidea</taxon>
        <taxon>Psyllidae</taxon>
        <taxon>Psyllinae</taxon>
        <taxon>Cacopsylla</taxon>
    </lineage>
</organism>
<evidence type="ECO:0000313" key="1">
    <source>
        <dbReference type="EMBL" id="CAG6694629.1"/>
    </source>
</evidence>
<name>A0A8D8TVB6_9HEMI</name>
<proteinExistence type="predicted"/>
<dbReference type="EMBL" id="HBUF01319049">
    <property type="protein sequence ID" value="CAG6694632.1"/>
    <property type="molecule type" value="Transcribed_RNA"/>
</dbReference>